<evidence type="ECO:0000313" key="5">
    <source>
        <dbReference type="Proteomes" id="UP001632038"/>
    </source>
</evidence>
<comment type="caution">
    <text evidence="4">The sequence shown here is derived from an EMBL/GenBank/DDBJ whole genome shotgun (WGS) entry which is preliminary data.</text>
</comment>
<keyword evidence="1" id="KW-0112">Calmodulin-binding</keyword>
<gene>
    <name evidence="4" type="primary">IQD20</name>
    <name evidence="4" type="ORF">CASFOL_011035</name>
</gene>
<dbReference type="GO" id="GO:0005516">
    <property type="term" value="F:calmodulin binding"/>
    <property type="evidence" value="ECO:0007669"/>
    <property type="project" value="UniProtKB-KW"/>
</dbReference>
<evidence type="ECO:0000256" key="1">
    <source>
        <dbReference type="ARBA" id="ARBA00022860"/>
    </source>
</evidence>
<reference evidence="5" key="1">
    <citation type="journal article" date="2024" name="IScience">
        <title>Strigolactones Initiate the Formation of Haustorium-like Structures in Castilleja.</title>
        <authorList>
            <person name="Buerger M."/>
            <person name="Peterson D."/>
            <person name="Chory J."/>
        </authorList>
    </citation>
    <scope>NUCLEOTIDE SEQUENCE [LARGE SCALE GENOMIC DNA]</scope>
</reference>
<organism evidence="4 5">
    <name type="scientific">Castilleja foliolosa</name>
    <dbReference type="NCBI Taxonomy" id="1961234"/>
    <lineage>
        <taxon>Eukaryota</taxon>
        <taxon>Viridiplantae</taxon>
        <taxon>Streptophyta</taxon>
        <taxon>Embryophyta</taxon>
        <taxon>Tracheophyta</taxon>
        <taxon>Spermatophyta</taxon>
        <taxon>Magnoliopsida</taxon>
        <taxon>eudicotyledons</taxon>
        <taxon>Gunneridae</taxon>
        <taxon>Pentapetalae</taxon>
        <taxon>asterids</taxon>
        <taxon>lamiids</taxon>
        <taxon>Lamiales</taxon>
        <taxon>Orobanchaceae</taxon>
        <taxon>Pedicularideae</taxon>
        <taxon>Castillejinae</taxon>
        <taxon>Castilleja</taxon>
    </lineage>
</organism>
<protein>
    <submittedName>
        <fullName evidence="4">Iq-domain</fullName>
    </submittedName>
</protein>
<dbReference type="PANTHER" id="PTHR32295">
    <property type="entry name" value="IQ-DOMAIN 5-RELATED"/>
    <property type="match status" value="1"/>
</dbReference>
<dbReference type="Gene3D" id="1.20.5.190">
    <property type="match status" value="1"/>
</dbReference>
<sequence>MGRNKDDHLWAVIRKKLFRSSSQSNAGNTMFVLHTNNQSFSHDEADFMGIEDLAAITIQTCFRGHLATQALKALKSLVKLQAVVRSRSVSKKTGTNGSRLHARSHSPSHHCSSPPATTYSLTIN</sequence>
<dbReference type="PROSITE" id="PS50096">
    <property type="entry name" value="IQ"/>
    <property type="match status" value="1"/>
</dbReference>
<evidence type="ECO:0000313" key="4">
    <source>
        <dbReference type="EMBL" id="KAL3645855.1"/>
    </source>
</evidence>
<dbReference type="Proteomes" id="UP001632038">
    <property type="component" value="Unassembled WGS sequence"/>
</dbReference>
<name>A0ABD3DUC0_9LAMI</name>
<accession>A0ABD3DUC0</accession>
<dbReference type="Pfam" id="PF00612">
    <property type="entry name" value="IQ"/>
    <property type="match status" value="1"/>
</dbReference>
<dbReference type="PANTHER" id="PTHR32295:SF108">
    <property type="entry name" value="PROTEIN IQ-DOMAIN 20"/>
    <property type="match status" value="1"/>
</dbReference>
<feature type="region of interest" description="Disordered" evidence="3">
    <location>
        <begin position="87"/>
        <end position="124"/>
    </location>
</feature>
<dbReference type="EMBL" id="JAVIJP010000013">
    <property type="protein sequence ID" value="KAL3645855.1"/>
    <property type="molecule type" value="Genomic_DNA"/>
</dbReference>
<comment type="similarity">
    <text evidence="2">Belongs to the IQD family.</text>
</comment>
<keyword evidence="5" id="KW-1185">Reference proteome</keyword>
<dbReference type="AlphaFoldDB" id="A0ABD3DUC0"/>
<dbReference type="InterPro" id="IPR000048">
    <property type="entry name" value="IQ_motif_EF-hand-BS"/>
</dbReference>
<evidence type="ECO:0000256" key="2">
    <source>
        <dbReference type="ARBA" id="ARBA00024341"/>
    </source>
</evidence>
<proteinExistence type="inferred from homology"/>
<dbReference type="CDD" id="cd23767">
    <property type="entry name" value="IQCD"/>
    <property type="match status" value="1"/>
</dbReference>
<evidence type="ECO:0000256" key="3">
    <source>
        <dbReference type="SAM" id="MobiDB-lite"/>
    </source>
</evidence>